<dbReference type="PANTHER" id="PTHR35089:SF1">
    <property type="entry name" value="CHAPERONE PROTEIN SKP"/>
    <property type="match status" value="1"/>
</dbReference>
<feature type="chain" id="PRO_5047299197" evidence="4">
    <location>
        <begin position="24"/>
        <end position="187"/>
    </location>
</feature>
<gene>
    <name evidence="5" type="ORF">VRU49_07145</name>
</gene>
<keyword evidence="6" id="KW-1185">Reference proteome</keyword>
<dbReference type="Gene3D" id="3.30.910.20">
    <property type="entry name" value="Skp domain"/>
    <property type="match status" value="1"/>
</dbReference>
<evidence type="ECO:0000256" key="3">
    <source>
        <dbReference type="SAM" id="Coils"/>
    </source>
</evidence>
<dbReference type="EMBL" id="JAZDQU010000002">
    <property type="protein sequence ID" value="MEE1885193.1"/>
    <property type="molecule type" value="Genomic_DNA"/>
</dbReference>
<evidence type="ECO:0000313" key="6">
    <source>
        <dbReference type="Proteomes" id="UP001337681"/>
    </source>
</evidence>
<dbReference type="PANTHER" id="PTHR35089">
    <property type="entry name" value="CHAPERONE PROTEIN SKP"/>
    <property type="match status" value="1"/>
</dbReference>
<evidence type="ECO:0000256" key="1">
    <source>
        <dbReference type="ARBA" id="ARBA00009091"/>
    </source>
</evidence>
<keyword evidence="3" id="KW-0175">Coiled coil</keyword>
<sequence length="187" mass="20478">MKKLINLFLVGAVMMFTASSAVAQQKFAHINSPEILQLMPEVKAATATLQSFSKTKQDQIDKMTNEAQVKYEAALAKQKTISEANKDVVGKELQQMDAELQDLSKRIQDARSKAEEEVANKENELFTPIQKKANDAIMAVAKEKGYAYVFDLAAAPGQTPTVIYWAGGDDITNLVKTKLGIALTAKP</sequence>
<dbReference type="Proteomes" id="UP001337681">
    <property type="component" value="Unassembled WGS sequence"/>
</dbReference>
<dbReference type="SMART" id="SM00935">
    <property type="entry name" value="OmpH"/>
    <property type="match status" value="1"/>
</dbReference>
<organism evidence="5 6">
    <name type="scientific">Pedobacter flavus</name>
    <dbReference type="NCBI Taxonomy" id="3113906"/>
    <lineage>
        <taxon>Bacteria</taxon>
        <taxon>Pseudomonadati</taxon>
        <taxon>Bacteroidota</taxon>
        <taxon>Sphingobacteriia</taxon>
        <taxon>Sphingobacteriales</taxon>
        <taxon>Sphingobacteriaceae</taxon>
        <taxon>Pedobacter</taxon>
    </lineage>
</organism>
<comment type="similarity">
    <text evidence="1">Belongs to the Skp family.</text>
</comment>
<dbReference type="RefSeq" id="WP_330146094.1">
    <property type="nucleotide sequence ID" value="NZ_JAZDQU010000002.1"/>
</dbReference>
<protein>
    <submittedName>
        <fullName evidence="5">OmpH family outer membrane protein</fullName>
    </submittedName>
</protein>
<accession>A0ABU7H1I4</accession>
<dbReference type="InterPro" id="IPR024930">
    <property type="entry name" value="Skp_dom_sf"/>
</dbReference>
<name>A0ABU7H1I4_9SPHI</name>
<feature type="signal peptide" evidence="4">
    <location>
        <begin position="1"/>
        <end position="23"/>
    </location>
</feature>
<dbReference type="Pfam" id="PF03938">
    <property type="entry name" value="OmpH"/>
    <property type="match status" value="1"/>
</dbReference>
<feature type="coiled-coil region" evidence="3">
    <location>
        <begin position="86"/>
        <end position="124"/>
    </location>
</feature>
<evidence type="ECO:0000256" key="2">
    <source>
        <dbReference type="ARBA" id="ARBA00022729"/>
    </source>
</evidence>
<keyword evidence="2 4" id="KW-0732">Signal</keyword>
<comment type="caution">
    <text evidence="5">The sequence shown here is derived from an EMBL/GenBank/DDBJ whole genome shotgun (WGS) entry which is preliminary data.</text>
</comment>
<dbReference type="InterPro" id="IPR005632">
    <property type="entry name" value="Chaperone_Skp"/>
</dbReference>
<evidence type="ECO:0000256" key="4">
    <source>
        <dbReference type="SAM" id="SignalP"/>
    </source>
</evidence>
<dbReference type="SUPFAM" id="SSF111384">
    <property type="entry name" value="OmpH-like"/>
    <property type="match status" value="1"/>
</dbReference>
<proteinExistence type="inferred from homology"/>
<reference evidence="5 6" key="1">
    <citation type="submission" date="2024-01" db="EMBL/GenBank/DDBJ databases">
        <title>Pedobacter sp. nov., isolated from oil-contaminated soil.</title>
        <authorList>
            <person name="Le N.T.T."/>
        </authorList>
    </citation>
    <scope>NUCLEOTIDE SEQUENCE [LARGE SCALE GENOMIC DNA]</scope>
    <source>
        <strain evidence="5 6">VNH31</strain>
    </source>
</reference>
<evidence type="ECO:0000313" key="5">
    <source>
        <dbReference type="EMBL" id="MEE1885193.1"/>
    </source>
</evidence>